<comment type="caution">
    <text evidence="2">The sequence shown here is derived from an EMBL/GenBank/DDBJ whole genome shotgun (WGS) entry which is preliminary data.</text>
</comment>
<keyword evidence="3" id="KW-1185">Reference proteome</keyword>
<proteinExistence type="predicted"/>
<dbReference type="Proteomes" id="UP000604046">
    <property type="component" value="Unassembled WGS sequence"/>
</dbReference>
<dbReference type="OrthoDB" id="444590at2759"/>
<dbReference type="EMBL" id="CAJNDS010000979">
    <property type="protein sequence ID" value="CAE7242558.1"/>
    <property type="molecule type" value="Genomic_DNA"/>
</dbReference>
<sequence length="223" mass="24820">MRDDGASLDKKRFLELCYECKTTGNENRLFEYLEEDGQVDFETIEQKAGAEVKELLAEEEAKRKQEERLAARLASREKKLQEEKEKKQKKKAKDEDSGSEGSPSNGGQSPKGSAPNSRLPSPAGKVPRPKVQWPAGFGHLALQMRPRQVKLTKSSSLPNVALRCQWNAGGPGRPGDDIEHALGPKAIVEERNAQLKAKELLDPDESEEEEDPLQYFLGLQPGQ</sequence>
<feature type="region of interest" description="Disordered" evidence="1">
    <location>
        <begin position="59"/>
        <end position="133"/>
    </location>
</feature>
<gene>
    <name evidence="2" type="primary">VPS54</name>
    <name evidence="2" type="ORF">SNAT2548_LOCUS11158</name>
</gene>
<feature type="compositionally biased region" description="Basic and acidic residues" evidence="1">
    <location>
        <begin position="59"/>
        <end position="96"/>
    </location>
</feature>
<feature type="compositionally biased region" description="Acidic residues" evidence="1">
    <location>
        <begin position="202"/>
        <end position="212"/>
    </location>
</feature>
<accession>A0A812LCE4</accession>
<evidence type="ECO:0000313" key="3">
    <source>
        <dbReference type="Proteomes" id="UP000604046"/>
    </source>
</evidence>
<protein>
    <submittedName>
        <fullName evidence="2">VPS54 protein</fullName>
    </submittedName>
</protein>
<evidence type="ECO:0000256" key="1">
    <source>
        <dbReference type="SAM" id="MobiDB-lite"/>
    </source>
</evidence>
<organism evidence="2 3">
    <name type="scientific">Symbiodinium natans</name>
    <dbReference type="NCBI Taxonomy" id="878477"/>
    <lineage>
        <taxon>Eukaryota</taxon>
        <taxon>Sar</taxon>
        <taxon>Alveolata</taxon>
        <taxon>Dinophyceae</taxon>
        <taxon>Suessiales</taxon>
        <taxon>Symbiodiniaceae</taxon>
        <taxon>Symbiodinium</taxon>
    </lineage>
</organism>
<dbReference type="AlphaFoldDB" id="A0A812LCE4"/>
<reference evidence="2" key="1">
    <citation type="submission" date="2021-02" db="EMBL/GenBank/DDBJ databases">
        <authorList>
            <person name="Dougan E. K."/>
            <person name="Rhodes N."/>
            <person name="Thang M."/>
            <person name="Chan C."/>
        </authorList>
    </citation>
    <scope>NUCLEOTIDE SEQUENCE</scope>
</reference>
<feature type="compositionally biased region" description="Polar residues" evidence="1">
    <location>
        <begin position="99"/>
        <end position="119"/>
    </location>
</feature>
<name>A0A812LCE4_9DINO</name>
<feature type="region of interest" description="Disordered" evidence="1">
    <location>
        <begin position="200"/>
        <end position="223"/>
    </location>
</feature>
<evidence type="ECO:0000313" key="2">
    <source>
        <dbReference type="EMBL" id="CAE7242558.1"/>
    </source>
</evidence>